<dbReference type="Proteomes" id="UP000801864">
    <property type="component" value="Unassembled WGS sequence"/>
</dbReference>
<reference evidence="1 2" key="1">
    <citation type="submission" date="2018-06" db="EMBL/GenBank/DDBJ databases">
        <title>Genome analysis of cellulolytic fungus Trichoderma lentiforme CFAM-422.</title>
        <authorList>
            <person name="Steindorff A.S."/>
            <person name="Formighieri E.F."/>
            <person name="Midorikawa G.E.O."/>
            <person name="Tamietti M.S."/>
            <person name="Ramos E.Z."/>
            <person name="Silva A.S."/>
            <person name="Bon E.P.S."/>
            <person name="Mendes T.D."/>
            <person name="Damaso M.C.T."/>
            <person name="Favaro L.C.L."/>
        </authorList>
    </citation>
    <scope>NUCLEOTIDE SEQUENCE [LARGE SCALE GENOMIC DNA]</scope>
    <source>
        <strain evidence="1 2">CFAM-422</strain>
    </source>
</reference>
<protein>
    <recommendedName>
        <fullName evidence="3">Reverse transcriptase Ty1/copia-type domain-containing protein</fullName>
    </recommendedName>
</protein>
<organism evidence="1 2">
    <name type="scientific">Trichoderma lentiforme</name>
    <dbReference type="NCBI Taxonomy" id="1567552"/>
    <lineage>
        <taxon>Eukaryota</taxon>
        <taxon>Fungi</taxon>
        <taxon>Dikarya</taxon>
        <taxon>Ascomycota</taxon>
        <taxon>Pezizomycotina</taxon>
        <taxon>Sordariomycetes</taxon>
        <taxon>Hypocreomycetidae</taxon>
        <taxon>Hypocreales</taxon>
        <taxon>Hypocreaceae</taxon>
        <taxon>Trichoderma</taxon>
    </lineage>
</organism>
<gene>
    <name evidence="1" type="ORF">CFAM422_010807</name>
</gene>
<comment type="caution">
    <text evidence="1">The sequence shown here is derived from an EMBL/GenBank/DDBJ whole genome shotgun (WGS) entry which is preliminary data.</text>
</comment>
<keyword evidence="2" id="KW-1185">Reference proteome</keyword>
<evidence type="ECO:0008006" key="3">
    <source>
        <dbReference type="Google" id="ProtNLM"/>
    </source>
</evidence>
<sequence>MKVLGEVEMFLGLQIKRDREKRLIFINQKKYITKVLNKFAPDIQNAATTPWPPKKEIPHNWKKGKALKKTGSLNYISVGTRPNITYTVQKICKANSGPISIHKKIIKHLFKYLYGTKKLAIRLGGKYNYNNLNPRIINRLEMGSFKIQQIRTDKITADGLTKPLLKTAHARFMKLLGIIMME</sequence>
<dbReference type="AlphaFoldDB" id="A0A9P4X892"/>
<evidence type="ECO:0000313" key="2">
    <source>
        <dbReference type="Proteomes" id="UP000801864"/>
    </source>
</evidence>
<dbReference type="EMBL" id="QLNT01000021">
    <property type="protein sequence ID" value="KAF3062693.1"/>
    <property type="molecule type" value="Genomic_DNA"/>
</dbReference>
<evidence type="ECO:0000313" key="1">
    <source>
        <dbReference type="EMBL" id="KAF3062693.1"/>
    </source>
</evidence>
<proteinExistence type="predicted"/>
<name>A0A9P4X892_9HYPO</name>
<accession>A0A9P4X892</accession>